<dbReference type="Gene3D" id="3.30.40.10">
    <property type="entry name" value="Zinc/RING finger domain, C3HC4 (zinc finger)"/>
    <property type="match status" value="1"/>
</dbReference>
<evidence type="ECO:0000256" key="12">
    <source>
        <dbReference type="PROSITE-ProRule" id="PRU00175"/>
    </source>
</evidence>
<evidence type="ECO:0000313" key="14">
    <source>
        <dbReference type="EMBL" id="KAJ8535583.1"/>
    </source>
</evidence>
<comment type="caution">
    <text evidence="14">The sequence shown here is derived from an EMBL/GenBank/DDBJ whole genome shotgun (WGS) entry which is preliminary data.</text>
</comment>
<dbReference type="GO" id="GO:0006511">
    <property type="term" value="P:ubiquitin-dependent protein catabolic process"/>
    <property type="evidence" value="ECO:0007669"/>
    <property type="project" value="TreeGrafter"/>
</dbReference>
<dbReference type="EMBL" id="JAJAGQ010000018">
    <property type="protein sequence ID" value="KAJ8535583.1"/>
    <property type="molecule type" value="Genomic_DNA"/>
</dbReference>
<comment type="catalytic activity">
    <reaction evidence="1">
        <text>S-ubiquitinyl-[E2 ubiquitin-conjugating enzyme]-L-cysteine + [acceptor protein]-L-lysine = [E2 ubiquitin-conjugating enzyme]-L-cysteine + N(6)-ubiquitinyl-[acceptor protein]-L-lysine.</text>
        <dbReference type="EC" id="2.3.2.27"/>
    </reaction>
</comment>
<keyword evidence="8" id="KW-0833">Ubl conjugation pathway</keyword>
<dbReference type="GO" id="GO:0061630">
    <property type="term" value="F:ubiquitin protein ligase activity"/>
    <property type="evidence" value="ECO:0007669"/>
    <property type="project" value="UniProtKB-EC"/>
</dbReference>
<dbReference type="PANTHER" id="PTHR45977:SF21">
    <property type="entry name" value="ZINC FINGER, C3HC4 TYPE (RING FINGER) PROTEIN"/>
    <property type="match status" value="1"/>
</dbReference>
<dbReference type="GO" id="GO:0016020">
    <property type="term" value="C:membrane"/>
    <property type="evidence" value="ECO:0007669"/>
    <property type="project" value="UniProtKB-SubCell"/>
</dbReference>
<keyword evidence="15" id="KW-1185">Reference proteome</keyword>
<comment type="subcellular location">
    <subcellularLocation>
        <location evidence="2">Membrane</location>
        <topology evidence="2">Multi-pass membrane protein</topology>
    </subcellularLocation>
</comment>
<organism evidence="14 15">
    <name type="scientific">Anisodus acutangulus</name>
    <dbReference type="NCBI Taxonomy" id="402998"/>
    <lineage>
        <taxon>Eukaryota</taxon>
        <taxon>Viridiplantae</taxon>
        <taxon>Streptophyta</taxon>
        <taxon>Embryophyta</taxon>
        <taxon>Tracheophyta</taxon>
        <taxon>Spermatophyta</taxon>
        <taxon>Magnoliopsida</taxon>
        <taxon>eudicotyledons</taxon>
        <taxon>Gunneridae</taxon>
        <taxon>Pentapetalae</taxon>
        <taxon>asterids</taxon>
        <taxon>lamiids</taxon>
        <taxon>Solanales</taxon>
        <taxon>Solanaceae</taxon>
        <taxon>Solanoideae</taxon>
        <taxon>Hyoscyameae</taxon>
        <taxon>Anisodus</taxon>
    </lineage>
</organism>
<keyword evidence="4" id="KW-0808">Transferase</keyword>
<keyword evidence="9" id="KW-0862">Zinc</keyword>
<evidence type="ECO:0000256" key="6">
    <source>
        <dbReference type="ARBA" id="ARBA00022723"/>
    </source>
</evidence>
<evidence type="ECO:0000259" key="13">
    <source>
        <dbReference type="PROSITE" id="PS50089"/>
    </source>
</evidence>
<dbReference type="GO" id="GO:0008270">
    <property type="term" value="F:zinc ion binding"/>
    <property type="evidence" value="ECO:0007669"/>
    <property type="project" value="UniProtKB-KW"/>
</dbReference>
<accession>A0A9Q1LI69</accession>
<evidence type="ECO:0000256" key="8">
    <source>
        <dbReference type="ARBA" id="ARBA00022786"/>
    </source>
</evidence>
<gene>
    <name evidence="14" type="ORF">K7X08_023303</name>
</gene>
<evidence type="ECO:0000256" key="9">
    <source>
        <dbReference type="ARBA" id="ARBA00022833"/>
    </source>
</evidence>
<dbReference type="AlphaFoldDB" id="A0A9Q1LI69"/>
<dbReference type="PROSITE" id="PS50089">
    <property type="entry name" value="ZF_RING_2"/>
    <property type="match status" value="1"/>
</dbReference>
<dbReference type="PANTHER" id="PTHR45977">
    <property type="entry name" value="TARGET OF ERK KINASE MPK-1"/>
    <property type="match status" value="1"/>
</dbReference>
<keyword evidence="11" id="KW-0472">Membrane</keyword>
<dbReference type="Pfam" id="PF17123">
    <property type="entry name" value="zf-RING_11"/>
    <property type="match status" value="1"/>
</dbReference>
<proteinExistence type="predicted"/>
<feature type="domain" description="RING-type" evidence="13">
    <location>
        <begin position="55"/>
        <end position="93"/>
    </location>
</feature>
<dbReference type="GO" id="GO:0016567">
    <property type="term" value="P:protein ubiquitination"/>
    <property type="evidence" value="ECO:0007669"/>
    <property type="project" value="TreeGrafter"/>
</dbReference>
<dbReference type="InterPro" id="IPR001841">
    <property type="entry name" value="Znf_RING"/>
</dbReference>
<reference evidence="15" key="1">
    <citation type="journal article" date="2023" name="Proc. Natl. Acad. Sci. U.S.A.">
        <title>Genomic and structural basis for evolution of tropane alkaloid biosynthesis.</title>
        <authorList>
            <person name="Wanga Y.-J."/>
            <person name="Taina T."/>
            <person name="Yua J.-Y."/>
            <person name="Lia J."/>
            <person name="Xua B."/>
            <person name="Chenc J."/>
            <person name="D'Auriad J.C."/>
            <person name="Huanga J.-P."/>
            <person name="Huanga S.-X."/>
        </authorList>
    </citation>
    <scope>NUCLEOTIDE SEQUENCE [LARGE SCALE GENOMIC DNA]</scope>
    <source>
        <strain evidence="15">cv. KIB-2019</strain>
    </source>
</reference>
<evidence type="ECO:0000313" key="15">
    <source>
        <dbReference type="Proteomes" id="UP001152561"/>
    </source>
</evidence>
<evidence type="ECO:0000256" key="3">
    <source>
        <dbReference type="ARBA" id="ARBA00012483"/>
    </source>
</evidence>
<evidence type="ECO:0000256" key="7">
    <source>
        <dbReference type="ARBA" id="ARBA00022771"/>
    </source>
</evidence>
<keyword evidence="5" id="KW-0812">Transmembrane</keyword>
<keyword evidence="7 12" id="KW-0863">Zinc-finger</keyword>
<dbReference type="SUPFAM" id="SSF57850">
    <property type="entry name" value="RING/U-box"/>
    <property type="match status" value="1"/>
</dbReference>
<evidence type="ECO:0000256" key="5">
    <source>
        <dbReference type="ARBA" id="ARBA00022692"/>
    </source>
</evidence>
<evidence type="ECO:0000256" key="10">
    <source>
        <dbReference type="ARBA" id="ARBA00022989"/>
    </source>
</evidence>
<dbReference type="Proteomes" id="UP001152561">
    <property type="component" value="Unassembled WGS sequence"/>
</dbReference>
<name>A0A9Q1LI69_9SOLA</name>
<keyword evidence="10" id="KW-1133">Transmembrane helix</keyword>
<sequence>MIEQLKGLFVIRSYIGLSCTKDVPPTQASSSSASAKELWKIDIMDEDRSCDESTCNICLEQVRKGDLVYSLSCLHQFHSRCVDPFLGLNACPI</sequence>
<evidence type="ECO:0000256" key="4">
    <source>
        <dbReference type="ARBA" id="ARBA00022679"/>
    </source>
</evidence>
<evidence type="ECO:0000256" key="1">
    <source>
        <dbReference type="ARBA" id="ARBA00000900"/>
    </source>
</evidence>
<protein>
    <recommendedName>
        <fullName evidence="3">RING-type E3 ubiquitin transferase</fullName>
        <ecNumber evidence="3">2.3.2.27</ecNumber>
    </recommendedName>
</protein>
<dbReference type="InterPro" id="IPR013083">
    <property type="entry name" value="Znf_RING/FYVE/PHD"/>
</dbReference>
<dbReference type="OrthoDB" id="8062037at2759"/>
<evidence type="ECO:0000256" key="2">
    <source>
        <dbReference type="ARBA" id="ARBA00004141"/>
    </source>
</evidence>
<keyword evidence="6" id="KW-0479">Metal-binding</keyword>
<dbReference type="EC" id="2.3.2.27" evidence="3"/>
<evidence type="ECO:0000256" key="11">
    <source>
        <dbReference type="ARBA" id="ARBA00023136"/>
    </source>
</evidence>